<name>A0A1G2LGH8_9BACT</name>
<evidence type="ECO:0000256" key="1">
    <source>
        <dbReference type="SAM" id="MobiDB-lite"/>
    </source>
</evidence>
<keyword evidence="2" id="KW-1133">Transmembrane helix</keyword>
<feature type="transmembrane region" description="Helical" evidence="2">
    <location>
        <begin position="345"/>
        <end position="363"/>
    </location>
</feature>
<feature type="transmembrane region" description="Helical" evidence="2">
    <location>
        <begin position="16"/>
        <end position="36"/>
    </location>
</feature>
<evidence type="ECO:0000256" key="2">
    <source>
        <dbReference type="SAM" id="Phobius"/>
    </source>
</evidence>
<accession>A0A1G2LGH8</accession>
<dbReference type="AlphaFoldDB" id="A0A1G2LGH8"/>
<reference evidence="3 4" key="1">
    <citation type="journal article" date="2016" name="Nat. Commun.">
        <title>Thousands of microbial genomes shed light on interconnected biogeochemical processes in an aquifer system.</title>
        <authorList>
            <person name="Anantharaman K."/>
            <person name="Brown C.T."/>
            <person name="Hug L.A."/>
            <person name="Sharon I."/>
            <person name="Castelle C.J."/>
            <person name="Probst A.J."/>
            <person name="Thomas B.C."/>
            <person name="Singh A."/>
            <person name="Wilkins M.J."/>
            <person name="Karaoz U."/>
            <person name="Brodie E.L."/>
            <person name="Williams K.H."/>
            <person name="Hubbard S.S."/>
            <person name="Banfield J.F."/>
        </authorList>
    </citation>
    <scope>NUCLEOTIDE SEQUENCE [LARGE SCALE GENOMIC DNA]</scope>
</reference>
<dbReference type="STRING" id="1802281.A3A44_03660"/>
<organism evidence="3 4">
    <name type="scientific">Candidatus Sungbacteria bacterium RIFCSPLOWO2_01_FULL_60_25</name>
    <dbReference type="NCBI Taxonomy" id="1802281"/>
    <lineage>
        <taxon>Bacteria</taxon>
        <taxon>Candidatus Sungiibacteriota</taxon>
    </lineage>
</organism>
<sequence>MDTSEQQQLQRASIRWQFWFAVFATAFLAVTFIWFLPLRFLYEAGVGPSGGDAMHDDAAMEDDHGAAAEHEASDIREGLAVDMGASPAPTVGVATWFDFFVNEQPANAPIPAEDLEIEHERPMHVIGVRSDMEEFFHIHPLPDPTAPGHLIVPHTFAAPGMYKLWTEVKKGGVVHTIGQPEFLVNGAGAQSAKNVSFSRNVVVGEYQVALELDEPVRKGREAEFVFDIHTLTGVEVEVEDYLGEAMHLVVIKDDGTEFVHTHPEVGDMHGVFRAIPRAFAHGEAEEAAGADEDRDIQFHATFPQAGLYRAFAQFRPAGTDLAPEEAITAAFWIRVEEEPPLLANWWLRLFVSLVLIVLLSLGVRRYLAVNAK</sequence>
<gene>
    <name evidence="3" type="ORF">A3A44_03660</name>
</gene>
<dbReference type="EMBL" id="MHQT01000009">
    <property type="protein sequence ID" value="OHA09932.1"/>
    <property type="molecule type" value="Genomic_DNA"/>
</dbReference>
<evidence type="ECO:0000313" key="3">
    <source>
        <dbReference type="EMBL" id="OHA09932.1"/>
    </source>
</evidence>
<dbReference type="Proteomes" id="UP000178977">
    <property type="component" value="Unassembled WGS sequence"/>
</dbReference>
<evidence type="ECO:0000313" key="4">
    <source>
        <dbReference type="Proteomes" id="UP000178977"/>
    </source>
</evidence>
<comment type="caution">
    <text evidence="3">The sequence shown here is derived from an EMBL/GenBank/DDBJ whole genome shotgun (WGS) entry which is preliminary data.</text>
</comment>
<feature type="region of interest" description="Disordered" evidence="1">
    <location>
        <begin position="53"/>
        <end position="72"/>
    </location>
</feature>
<keyword evidence="2" id="KW-0472">Membrane</keyword>
<proteinExistence type="predicted"/>
<keyword evidence="2" id="KW-0812">Transmembrane</keyword>
<protein>
    <submittedName>
        <fullName evidence="3">Uncharacterized protein</fullName>
    </submittedName>
</protein>